<dbReference type="SUPFAM" id="SSF53448">
    <property type="entry name" value="Nucleotide-diphospho-sugar transferases"/>
    <property type="match status" value="1"/>
</dbReference>
<name>A0ABP3HC10_9ALTE</name>
<dbReference type="NCBIfam" id="TIGR04440">
    <property type="entry name" value="glyco_TIGR04440"/>
    <property type="match status" value="1"/>
</dbReference>
<dbReference type="CDD" id="cd00761">
    <property type="entry name" value="Glyco_tranf_GTA_type"/>
    <property type="match status" value="1"/>
</dbReference>
<sequence>MPGSTAKWQIMNSSGSTLLNDITVVIFTYERHCFLKRKLAFLSETGLKTLIADGSSSNYDGPLPDNVRYFHLPELNVYQRLTFLANHVDTKYVLPSADDDFVFLPTLEQGASFLEQNPDFNSVQGSCFVFQQYFSKSSVQFFEVGRYAREFSLVDEDPALRLKTHFGNYMHNFYALQRSCVWREFYKEFNPYLMPHSSYYQYKPAMGEFCHSFALVSFGKHKVLSEPWMLRENMPKFDVVTVDYEEAVENLDKDYLGILADFVVALETYRDPAFDWKSLTKERLRDFIKFGAGLVPKTPNMAFGDLETLLAEQPFSQSIILAFHDCHQLITSHSEAVYAWMIQNCDPLESLYGRGWREDMKRRFKILVETMDNYVLFGAGEHTKALHEIGALDERLVAIADNNSKIWGTNLLEKPCIQPDRLLAYSANVIISSKQHIAEIQAQLATCFGARVNVYTLY</sequence>
<comment type="caution">
    <text evidence="1">The sequence shown here is derived from an EMBL/GenBank/DDBJ whole genome shotgun (WGS) entry which is preliminary data.</text>
</comment>
<evidence type="ECO:0000313" key="1">
    <source>
        <dbReference type="EMBL" id="GAA0366784.1"/>
    </source>
</evidence>
<dbReference type="Proteomes" id="UP001501757">
    <property type="component" value="Unassembled WGS sequence"/>
</dbReference>
<dbReference type="EMBL" id="BAAAEI010000021">
    <property type="protein sequence ID" value="GAA0366784.1"/>
    <property type="molecule type" value="Genomic_DNA"/>
</dbReference>
<organism evidence="1 2">
    <name type="scientific">Bowmanella denitrificans</name>
    <dbReference type="NCBI Taxonomy" id="366582"/>
    <lineage>
        <taxon>Bacteria</taxon>
        <taxon>Pseudomonadati</taxon>
        <taxon>Pseudomonadota</taxon>
        <taxon>Gammaproteobacteria</taxon>
        <taxon>Alteromonadales</taxon>
        <taxon>Alteromonadaceae</taxon>
        <taxon>Bowmanella</taxon>
    </lineage>
</organism>
<protein>
    <submittedName>
        <fullName evidence="1">Uncharacterized protein</fullName>
    </submittedName>
</protein>
<reference evidence="2" key="1">
    <citation type="journal article" date="2019" name="Int. J. Syst. Evol. Microbiol.">
        <title>The Global Catalogue of Microorganisms (GCM) 10K type strain sequencing project: providing services to taxonomists for standard genome sequencing and annotation.</title>
        <authorList>
            <consortium name="The Broad Institute Genomics Platform"/>
            <consortium name="The Broad Institute Genome Sequencing Center for Infectious Disease"/>
            <person name="Wu L."/>
            <person name="Ma J."/>
        </authorList>
    </citation>
    <scope>NUCLEOTIDE SEQUENCE [LARGE SCALE GENOMIC DNA]</scope>
    <source>
        <strain evidence="2">JCM 13378</strain>
    </source>
</reference>
<gene>
    <name evidence="1" type="ORF">GCM10009092_33910</name>
</gene>
<keyword evidence="2" id="KW-1185">Reference proteome</keyword>
<evidence type="ECO:0000313" key="2">
    <source>
        <dbReference type="Proteomes" id="UP001501757"/>
    </source>
</evidence>
<proteinExistence type="predicted"/>
<accession>A0ABP3HC10</accession>
<dbReference type="RefSeq" id="WP_343846503.1">
    <property type="nucleotide sequence ID" value="NZ_BAAAEI010000021.1"/>
</dbReference>
<dbReference type="InterPro" id="IPR029044">
    <property type="entry name" value="Nucleotide-diphossugar_trans"/>
</dbReference>
<dbReference type="InterPro" id="IPR031042">
    <property type="entry name" value="Glyco_TIGR04440"/>
</dbReference>